<dbReference type="AlphaFoldDB" id="A0A6A6IB26"/>
<proteinExistence type="predicted"/>
<evidence type="ECO:0000313" key="2">
    <source>
        <dbReference type="Proteomes" id="UP000800094"/>
    </source>
</evidence>
<dbReference type="GeneID" id="54586874"/>
<name>A0A6A6IB26_9PLEO</name>
<dbReference type="EMBL" id="ML987197">
    <property type="protein sequence ID" value="KAF2247616.1"/>
    <property type="molecule type" value="Genomic_DNA"/>
</dbReference>
<gene>
    <name evidence="1" type="ORF">BU26DRAFT_566566</name>
</gene>
<evidence type="ECO:0000313" key="1">
    <source>
        <dbReference type="EMBL" id="KAF2247616.1"/>
    </source>
</evidence>
<reference evidence="1" key="1">
    <citation type="journal article" date="2020" name="Stud. Mycol.">
        <title>101 Dothideomycetes genomes: a test case for predicting lifestyles and emergence of pathogens.</title>
        <authorList>
            <person name="Haridas S."/>
            <person name="Albert R."/>
            <person name="Binder M."/>
            <person name="Bloem J."/>
            <person name="Labutti K."/>
            <person name="Salamov A."/>
            <person name="Andreopoulos B."/>
            <person name="Baker S."/>
            <person name="Barry K."/>
            <person name="Bills G."/>
            <person name="Bluhm B."/>
            <person name="Cannon C."/>
            <person name="Castanera R."/>
            <person name="Culley D."/>
            <person name="Daum C."/>
            <person name="Ezra D."/>
            <person name="Gonzalez J."/>
            <person name="Henrissat B."/>
            <person name="Kuo A."/>
            <person name="Liang C."/>
            <person name="Lipzen A."/>
            <person name="Lutzoni F."/>
            <person name="Magnuson J."/>
            <person name="Mondo S."/>
            <person name="Nolan M."/>
            <person name="Ohm R."/>
            <person name="Pangilinan J."/>
            <person name="Park H.-J."/>
            <person name="Ramirez L."/>
            <person name="Alfaro M."/>
            <person name="Sun H."/>
            <person name="Tritt A."/>
            <person name="Yoshinaga Y."/>
            <person name="Zwiers L.-H."/>
            <person name="Turgeon B."/>
            <person name="Goodwin S."/>
            <person name="Spatafora J."/>
            <person name="Crous P."/>
            <person name="Grigoriev I."/>
        </authorList>
    </citation>
    <scope>NUCLEOTIDE SEQUENCE</scope>
    <source>
        <strain evidence="1">CBS 122368</strain>
    </source>
</reference>
<protein>
    <submittedName>
        <fullName evidence="1">Uncharacterized protein</fullName>
    </submittedName>
</protein>
<dbReference type="OrthoDB" id="124582at2759"/>
<keyword evidence="2" id="KW-1185">Reference proteome</keyword>
<accession>A0A6A6IB26</accession>
<organism evidence="1 2">
    <name type="scientific">Trematosphaeria pertusa</name>
    <dbReference type="NCBI Taxonomy" id="390896"/>
    <lineage>
        <taxon>Eukaryota</taxon>
        <taxon>Fungi</taxon>
        <taxon>Dikarya</taxon>
        <taxon>Ascomycota</taxon>
        <taxon>Pezizomycotina</taxon>
        <taxon>Dothideomycetes</taxon>
        <taxon>Pleosporomycetidae</taxon>
        <taxon>Pleosporales</taxon>
        <taxon>Massarineae</taxon>
        <taxon>Trematosphaeriaceae</taxon>
        <taxon>Trematosphaeria</taxon>
    </lineage>
</organism>
<dbReference type="Proteomes" id="UP000800094">
    <property type="component" value="Unassembled WGS sequence"/>
</dbReference>
<sequence>MVTSTALVLSQQQVSFPAASDRTNLVSTSKALDRLNYRYRHREILVNKSLLAPFEHSGRTVLDKSVRSTWEIDLNAQHVSFADEETWAPVRAS</sequence>
<dbReference type="RefSeq" id="XP_033682620.1">
    <property type="nucleotide sequence ID" value="XM_033833544.1"/>
</dbReference>